<dbReference type="Gene3D" id="2.70.98.10">
    <property type="match status" value="1"/>
</dbReference>
<accession>A0A0B0H2Y6</accession>
<dbReference type="GO" id="GO:0047938">
    <property type="term" value="F:glucose-6-phosphate 1-epimerase activity"/>
    <property type="evidence" value="ECO:0007669"/>
    <property type="project" value="TreeGrafter"/>
</dbReference>
<sequence length="167" mass="18350">MWPHAFRATLTVTVGGPHLKVEFSIQNTGTTSFHFTGALHTYLGVRDIAATVVENLGGCHYRESAKGIQDVIQVDPELSFTDEVDRIYMRAPGQVAMREPGRRMVVKSSGFPDVVVWNPGPEKCAALGDMDPEGYRRMLCIEAPVISEPPEVLAGESWYGSQELTAQ</sequence>
<gene>
    <name evidence="1" type="ORF">JV46_02840</name>
</gene>
<proteinExistence type="predicted"/>
<evidence type="ECO:0000313" key="1">
    <source>
        <dbReference type="EMBL" id="KHF24578.1"/>
    </source>
</evidence>
<dbReference type="OrthoDB" id="9790727at2"/>
<dbReference type="STRING" id="2340.JV46_02840"/>
<organism evidence="1 2">
    <name type="scientific">Solemya velum gill symbiont</name>
    <dbReference type="NCBI Taxonomy" id="2340"/>
    <lineage>
        <taxon>Bacteria</taxon>
        <taxon>Pseudomonadati</taxon>
        <taxon>Pseudomonadota</taxon>
        <taxon>Gammaproteobacteria</taxon>
        <taxon>sulfur-oxidizing symbionts</taxon>
    </lineage>
</organism>
<dbReference type="PANTHER" id="PTHR11122:SF13">
    <property type="entry name" value="GLUCOSE-6-PHOSPHATE 1-EPIMERASE"/>
    <property type="match status" value="1"/>
</dbReference>
<comment type="caution">
    <text evidence="1">The sequence shown here is derived from an EMBL/GenBank/DDBJ whole genome shotgun (WGS) entry which is preliminary data.</text>
</comment>
<keyword evidence="2" id="KW-1185">Reference proteome</keyword>
<dbReference type="GO" id="GO:0005737">
    <property type="term" value="C:cytoplasm"/>
    <property type="evidence" value="ECO:0007669"/>
    <property type="project" value="TreeGrafter"/>
</dbReference>
<dbReference type="InterPro" id="IPR011013">
    <property type="entry name" value="Gal_mutarotase_sf_dom"/>
</dbReference>
<dbReference type="EMBL" id="JRAA01000002">
    <property type="protein sequence ID" value="KHF24578.1"/>
    <property type="molecule type" value="Genomic_DNA"/>
</dbReference>
<dbReference type="InterPro" id="IPR014718">
    <property type="entry name" value="GH-type_carb-bd"/>
</dbReference>
<dbReference type="SUPFAM" id="SSF74650">
    <property type="entry name" value="Galactose mutarotase-like"/>
    <property type="match status" value="1"/>
</dbReference>
<dbReference type="Pfam" id="PF01263">
    <property type="entry name" value="Aldose_epim"/>
    <property type="match status" value="1"/>
</dbReference>
<evidence type="ECO:0000313" key="2">
    <source>
        <dbReference type="Proteomes" id="UP000030856"/>
    </source>
</evidence>
<dbReference type="PANTHER" id="PTHR11122">
    <property type="entry name" value="APOSPORY-ASSOCIATED PROTEIN C-RELATED"/>
    <property type="match status" value="1"/>
</dbReference>
<dbReference type="GO" id="GO:0030246">
    <property type="term" value="F:carbohydrate binding"/>
    <property type="evidence" value="ECO:0007669"/>
    <property type="project" value="InterPro"/>
</dbReference>
<dbReference type="InterPro" id="IPR008183">
    <property type="entry name" value="Aldose_1/G6P_1-epimerase"/>
</dbReference>
<dbReference type="Proteomes" id="UP000030856">
    <property type="component" value="Unassembled WGS sequence"/>
</dbReference>
<dbReference type="AlphaFoldDB" id="A0A0B0H2Y6"/>
<dbReference type="GO" id="GO:0005975">
    <property type="term" value="P:carbohydrate metabolic process"/>
    <property type="evidence" value="ECO:0007669"/>
    <property type="project" value="InterPro"/>
</dbReference>
<protein>
    <submittedName>
        <fullName evidence="1">Aldose 1-epimerase-like protein</fullName>
    </submittedName>
</protein>
<name>A0A0B0H2Y6_SOVGS</name>
<dbReference type="eggNOG" id="COG0676">
    <property type="taxonomic scope" value="Bacteria"/>
</dbReference>
<reference evidence="1 2" key="1">
    <citation type="journal article" date="2014" name="BMC Genomics">
        <title>The genome of the intracellular bacterium of the coastal bivalve, Solemya velum: a blueprint for thriving in and out of symbiosis.</title>
        <authorList>
            <person name="Dmytrenko O."/>
            <person name="Russell S.L."/>
            <person name="Loo W.T."/>
            <person name="Fontanez K.M."/>
            <person name="Liao L."/>
            <person name="Roeselers G."/>
            <person name="Sharma R."/>
            <person name="Stewart F.J."/>
            <person name="Newton I.L."/>
            <person name="Woyke T."/>
            <person name="Wu D."/>
            <person name="Lang J.M."/>
            <person name="Eisen J.A."/>
            <person name="Cavanaugh C.M."/>
        </authorList>
    </citation>
    <scope>NUCLEOTIDE SEQUENCE [LARGE SCALE GENOMIC DNA]</scope>
    <source>
        <strain evidence="1 2">WH</strain>
    </source>
</reference>